<evidence type="ECO:0000259" key="4">
    <source>
        <dbReference type="Pfam" id="PF00535"/>
    </source>
</evidence>
<comment type="caution">
    <text evidence="5">The sequence shown here is derived from an EMBL/GenBank/DDBJ whole genome shotgun (WGS) entry which is preliminary data.</text>
</comment>
<gene>
    <name evidence="5" type="ORF">JCM31826_18760</name>
</gene>
<dbReference type="PANTHER" id="PTHR43685">
    <property type="entry name" value="GLYCOSYLTRANSFERASE"/>
    <property type="match status" value="1"/>
</dbReference>
<dbReference type="CDD" id="cd00761">
    <property type="entry name" value="Glyco_tranf_GTA_type"/>
    <property type="match status" value="1"/>
</dbReference>
<dbReference type="GO" id="GO:0016757">
    <property type="term" value="F:glycosyltransferase activity"/>
    <property type="evidence" value="ECO:0007669"/>
    <property type="project" value="UniProtKB-KW"/>
</dbReference>
<dbReference type="InterPro" id="IPR050834">
    <property type="entry name" value="Glycosyltransf_2"/>
</dbReference>
<dbReference type="EMBL" id="BHZE01000022">
    <property type="protein sequence ID" value="GCD78394.1"/>
    <property type="molecule type" value="Genomic_DNA"/>
</dbReference>
<name>A0A401XN02_9FLAO</name>
<sequence>MNPEVSVILSVYNAQLYLAECIESVLAQSYENFELLIVDDGSTDGSWEVIEGFSDKRIRAFQIQNSGVAKAKNYLLERARGRWIAVIDADDVWHPLKLEIQLKFLEKHPEYILVGSFAQIIDKDGNLLHIEPKMTDWQTISKLIEQKNLFTHSSVIYSRNAAVELGGYRTEVHQYLADYELMKALCRKGKAANIPVALVKYRIVPYSVTTGYGQKRKTTSDKIRMANYHYSLARIHFLYVRDFKKFYKNLWLSIFENPFLGKAHRLLLIRALPMVASIMKQKVLKKEGFEYLKQLEKPEQYLARLSKDF</sequence>
<keyword evidence="6" id="KW-1185">Reference proteome</keyword>
<organism evidence="5 6">
    <name type="scientific">Thermaurantimonas aggregans</name>
    <dbReference type="NCBI Taxonomy" id="2173829"/>
    <lineage>
        <taxon>Bacteria</taxon>
        <taxon>Pseudomonadati</taxon>
        <taxon>Bacteroidota</taxon>
        <taxon>Flavobacteriia</taxon>
        <taxon>Flavobacteriales</taxon>
        <taxon>Schleiferiaceae</taxon>
        <taxon>Thermaurantimonas</taxon>
    </lineage>
</organism>
<accession>A0A401XN02</accession>
<evidence type="ECO:0000313" key="6">
    <source>
        <dbReference type="Proteomes" id="UP000286715"/>
    </source>
</evidence>
<dbReference type="Proteomes" id="UP000286715">
    <property type="component" value="Unassembled WGS sequence"/>
</dbReference>
<dbReference type="InterPro" id="IPR029044">
    <property type="entry name" value="Nucleotide-diphossugar_trans"/>
</dbReference>
<evidence type="ECO:0000313" key="5">
    <source>
        <dbReference type="EMBL" id="GCD78394.1"/>
    </source>
</evidence>
<evidence type="ECO:0000256" key="2">
    <source>
        <dbReference type="ARBA" id="ARBA00022676"/>
    </source>
</evidence>
<feature type="domain" description="Glycosyltransferase 2-like" evidence="4">
    <location>
        <begin position="6"/>
        <end position="161"/>
    </location>
</feature>
<evidence type="ECO:0000256" key="3">
    <source>
        <dbReference type="ARBA" id="ARBA00022679"/>
    </source>
</evidence>
<protein>
    <recommendedName>
        <fullName evidence="4">Glycosyltransferase 2-like domain-containing protein</fullName>
    </recommendedName>
</protein>
<evidence type="ECO:0000256" key="1">
    <source>
        <dbReference type="ARBA" id="ARBA00006739"/>
    </source>
</evidence>
<dbReference type="Pfam" id="PF00535">
    <property type="entry name" value="Glycos_transf_2"/>
    <property type="match status" value="1"/>
</dbReference>
<dbReference type="AlphaFoldDB" id="A0A401XN02"/>
<comment type="similarity">
    <text evidence="1">Belongs to the glycosyltransferase 2 family.</text>
</comment>
<reference evidence="5 6" key="1">
    <citation type="submission" date="2018-11" db="EMBL/GenBank/DDBJ databases">
        <title>Schleiferia aggregans sp. nov., a moderately thermophilic heterotrophic bacterium isolated from microbial mats at a terrestrial hot spring.</title>
        <authorList>
            <person name="Iino T."/>
            <person name="Ohkuma M."/>
            <person name="Haruta S."/>
        </authorList>
    </citation>
    <scope>NUCLEOTIDE SEQUENCE [LARGE SCALE GENOMIC DNA]</scope>
    <source>
        <strain evidence="5 6">LA</strain>
    </source>
</reference>
<proteinExistence type="inferred from homology"/>
<dbReference type="OrthoDB" id="597270at2"/>
<keyword evidence="3" id="KW-0808">Transferase</keyword>
<dbReference type="PANTHER" id="PTHR43685:SF5">
    <property type="entry name" value="GLYCOSYLTRANSFERASE EPSE-RELATED"/>
    <property type="match status" value="1"/>
</dbReference>
<dbReference type="Gene3D" id="3.90.550.10">
    <property type="entry name" value="Spore Coat Polysaccharide Biosynthesis Protein SpsA, Chain A"/>
    <property type="match status" value="1"/>
</dbReference>
<dbReference type="SUPFAM" id="SSF53448">
    <property type="entry name" value="Nucleotide-diphospho-sugar transferases"/>
    <property type="match status" value="1"/>
</dbReference>
<keyword evidence="2" id="KW-0328">Glycosyltransferase</keyword>
<dbReference type="RefSeq" id="WP_124398451.1">
    <property type="nucleotide sequence ID" value="NZ_BHZE01000022.1"/>
</dbReference>
<dbReference type="InterPro" id="IPR001173">
    <property type="entry name" value="Glyco_trans_2-like"/>
</dbReference>